<evidence type="ECO:0000313" key="4">
    <source>
        <dbReference type="EMBL" id="PMD35005.1"/>
    </source>
</evidence>
<dbReference type="OrthoDB" id="9984533at2759"/>
<proteinExistence type="predicted"/>
<dbReference type="InterPro" id="IPR045312">
    <property type="entry name" value="PCBER-like"/>
</dbReference>
<evidence type="ECO:0000256" key="2">
    <source>
        <dbReference type="ARBA" id="ARBA00023002"/>
    </source>
</evidence>
<dbReference type="InterPro" id="IPR051609">
    <property type="entry name" value="NmrA/Isoflavone_reductase-like"/>
</dbReference>
<keyword evidence="1" id="KW-0521">NADP</keyword>
<dbReference type="Gene3D" id="3.40.50.720">
    <property type="entry name" value="NAD(P)-binding Rossmann-like Domain"/>
    <property type="match status" value="1"/>
</dbReference>
<dbReference type="PANTHER" id="PTHR47706:SF9">
    <property type="entry name" value="NMRA-LIKE DOMAIN-CONTAINING PROTEIN-RELATED"/>
    <property type="match status" value="1"/>
</dbReference>
<keyword evidence="5" id="KW-1185">Reference proteome</keyword>
<dbReference type="CDD" id="cd05259">
    <property type="entry name" value="PCBER_SDR_a"/>
    <property type="match status" value="1"/>
</dbReference>
<name>A0A2J6R914_HYAVF</name>
<evidence type="ECO:0000259" key="3">
    <source>
        <dbReference type="Pfam" id="PF05368"/>
    </source>
</evidence>
<dbReference type="InterPro" id="IPR036291">
    <property type="entry name" value="NAD(P)-bd_dom_sf"/>
</dbReference>
<organism evidence="4 5">
    <name type="scientific">Hyaloscypha variabilis (strain UAMH 11265 / GT02V1 / F)</name>
    <name type="common">Meliniomyces variabilis</name>
    <dbReference type="NCBI Taxonomy" id="1149755"/>
    <lineage>
        <taxon>Eukaryota</taxon>
        <taxon>Fungi</taxon>
        <taxon>Dikarya</taxon>
        <taxon>Ascomycota</taxon>
        <taxon>Pezizomycotina</taxon>
        <taxon>Leotiomycetes</taxon>
        <taxon>Helotiales</taxon>
        <taxon>Hyaloscyphaceae</taxon>
        <taxon>Hyaloscypha</taxon>
        <taxon>Hyaloscypha variabilis</taxon>
    </lineage>
</organism>
<dbReference type="STRING" id="1149755.A0A2J6R914"/>
<dbReference type="Pfam" id="PF05368">
    <property type="entry name" value="NmrA"/>
    <property type="match status" value="1"/>
</dbReference>
<dbReference type="EMBL" id="KZ613953">
    <property type="protein sequence ID" value="PMD35005.1"/>
    <property type="molecule type" value="Genomic_DNA"/>
</dbReference>
<evidence type="ECO:0000256" key="1">
    <source>
        <dbReference type="ARBA" id="ARBA00022857"/>
    </source>
</evidence>
<dbReference type="SUPFAM" id="SSF51735">
    <property type="entry name" value="NAD(P)-binding Rossmann-fold domains"/>
    <property type="match status" value="1"/>
</dbReference>
<reference evidence="4 5" key="1">
    <citation type="submission" date="2016-04" db="EMBL/GenBank/DDBJ databases">
        <title>A degradative enzymes factory behind the ericoid mycorrhizal symbiosis.</title>
        <authorList>
            <consortium name="DOE Joint Genome Institute"/>
            <person name="Martino E."/>
            <person name="Morin E."/>
            <person name="Grelet G."/>
            <person name="Kuo A."/>
            <person name="Kohler A."/>
            <person name="Daghino S."/>
            <person name="Barry K."/>
            <person name="Choi C."/>
            <person name="Cichocki N."/>
            <person name="Clum A."/>
            <person name="Copeland A."/>
            <person name="Hainaut M."/>
            <person name="Haridas S."/>
            <person name="Labutti K."/>
            <person name="Lindquist E."/>
            <person name="Lipzen A."/>
            <person name="Khouja H.-R."/>
            <person name="Murat C."/>
            <person name="Ohm R."/>
            <person name="Olson A."/>
            <person name="Spatafora J."/>
            <person name="Veneault-Fourrey C."/>
            <person name="Henrissat B."/>
            <person name="Grigoriev I."/>
            <person name="Martin F."/>
            <person name="Perotto S."/>
        </authorList>
    </citation>
    <scope>NUCLEOTIDE SEQUENCE [LARGE SCALE GENOMIC DNA]</scope>
    <source>
        <strain evidence="4 5">F</strain>
    </source>
</reference>
<sequence>MSSSIKNVIIVGAGGHIGAPILAAFIADPHFTVSILTRSSSTSTFPSHLTIHRVEDSYPKESLISAFQGQDAVISAIATAGLGLQTKLIDAAVKAGVKRFVPSDFGIDTRNEKALAIFPQYFAGKLGTVNYLKETEEKMAWTSFVNGPYFELSLTFGFMGFDLKEQKAILYNDGNGVWSATTTATVGLAVKNSMHVPETENKYVFIDSFAVSQNQVLASLEKATGKKWAATHVDAEEQKEIGLEKVKKGDFSGAPFLIRYFNCVEGHGGDYSKYENMSNELLSLPKESLDEVVLQVVRGLDSSA</sequence>
<dbReference type="PANTHER" id="PTHR47706">
    <property type="entry name" value="NMRA-LIKE FAMILY PROTEIN"/>
    <property type="match status" value="1"/>
</dbReference>
<evidence type="ECO:0000313" key="5">
    <source>
        <dbReference type="Proteomes" id="UP000235786"/>
    </source>
</evidence>
<dbReference type="Proteomes" id="UP000235786">
    <property type="component" value="Unassembled WGS sequence"/>
</dbReference>
<dbReference type="Gene3D" id="3.90.25.10">
    <property type="entry name" value="UDP-galactose 4-epimerase, domain 1"/>
    <property type="match status" value="1"/>
</dbReference>
<accession>A0A2J6R914</accession>
<gene>
    <name evidence="4" type="ORF">L207DRAFT_638468</name>
</gene>
<keyword evidence="2" id="KW-0560">Oxidoreductase</keyword>
<protein>
    <submittedName>
        <fullName evidence="4">Isoflavone reductase family protein</fullName>
    </submittedName>
</protein>
<dbReference type="InterPro" id="IPR008030">
    <property type="entry name" value="NmrA-like"/>
</dbReference>
<dbReference type="AlphaFoldDB" id="A0A2J6R914"/>
<feature type="domain" description="NmrA-like" evidence="3">
    <location>
        <begin position="6"/>
        <end position="241"/>
    </location>
</feature>
<dbReference type="GO" id="GO:0016491">
    <property type="term" value="F:oxidoreductase activity"/>
    <property type="evidence" value="ECO:0007669"/>
    <property type="project" value="UniProtKB-KW"/>
</dbReference>